<dbReference type="PANTHER" id="PTHR47972:SF22">
    <property type="entry name" value="KINESIN-LIKE PROTEIN KIN-14A-RELATED"/>
    <property type="match status" value="1"/>
</dbReference>
<sequence>MAEQRNMWNWEVAGFEPRPVEAEQPIVRRYSISTTRENSEFSKQALASKVHRLKDKIKLAKEDYLELRQEASDLQEYSNAKLDRVTRYLGVLAEKTRKLDQVALETEARISPLINEKKRLFNDLLTAKGSIKVFCRVRPLFEDESPSVVEFPDDCTIRVNTGSDTISNPKKDFEFDRVYGPHVGQAELFTDVQPYVQSALDGYNISIFAYGQTHSGKTHTMVSLSLSLYIYIPIFICIITYA</sequence>
<name>A0A8X7Z7W0_POPTO</name>
<dbReference type="GO" id="GO:0007018">
    <property type="term" value="P:microtubule-based movement"/>
    <property type="evidence" value="ECO:0007669"/>
    <property type="project" value="InterPro"/>
</dbReference>
<evidence type="ECO:0000313" key="7">
    <source>
        <dbReference type="Proteomes" id="UP000886885"/>
    </source>
</evidence>
<feature type="coiled-coil region" evidence="3">
    <location>
        <begin position="43"/>
        <end position="77"/>
    </location>
</feature>
<dbReference type="PANTHER" id="PTHR47972">
    <property type="entry name" value="KINESIN-LIKE PROTEIN KLP-3"/>
    <property type="match status" value="1"/>
</dbReference>
<feature type="domain" description="Kinesin motor" evidence="5">
    <location>
        <begin position="130"/>
        <end position="242"/>
    </location>
</feature>
<proteinExistence type="inferred from homology"/>
<keyword evidence="4" id="KW-0812">Transmembrane</keyword>
<gene>
    <name evidence="6" type="ORF">POTOM_027859</name>
</gene>
<accession>A0A8X7Z7W0</accession>
<comment type="caution">
    <text evidence="6">The sequence shown here is derived from an EMBL/GenBank/DDBJ whole genome shotgun (WGS) entry which is preliminary data.</text>
</comment>
<keyword evidence="2" id="KW-0547">Nucleotide-binding</keyword>
<evidence type="ECO:0000256" key="2">
    <source>
        <dbReference type="PROSITE-ProRule" id="PRU00283"/>
    </source>
</evidence>
<dbReference type="Proteomes" id="UP000886885">
    <property type="component" value="Chromosome 7D"/>
</dbReference>
<dbReference type="GO" id="GO:0005524">
    <property type="term" value="F:ATP binding"/>
    <property type="evidence" value="ECO:0007669"/>
    <property type="project" value="UniProtKB-UniRule"/>
</dbReference>
<feature type="binding site" evidence="2">
    <location>
        <begin position="211"/>
        <end position="218"/>
    </location>
    <ligand>
        <name>ATP</name>
        <dbReference type="ChEBI" id="CHEBI:30616"/>
    </ligand>
</feature>
<keyword evidence="4" id="KW-1133">Transmembrane helix</keyword>
<dbReference type="InterPro" id="IPR031852">
    <property type="entry name" value="Vik1/Cik1_MT-bd"/>
</dbReference>
<dbReference type="OrthoDB" id="3176171at2759"/>
<comment type="similarity">
    <text evidence="2">Belongs to the TRAFAC class myosin-kinesin ATPase superfamily. Kinesin family.</text>
</comment>
<evidence type="ECO:0000256" key="3">
    <source>
        <dbReference type="SAM" id="Coils"/>
    </source>
</evidence>
<keyword evidence="4" id="KW-0472">Membrane</keyword>
<dbReference type="InterPro" id="IPR027640">
    <property type="entry name" value="Kinesin-like_fam"/>
</dbReference>
<dbReference type="AlphaFoldDB" id="A0A8X7Z7W0"/>
<dbReference type="InterPro" id="IPR001752">
    <property type="entry name" value="Kinesin_motor_dom"/>
</dbReference>
<dbReference type="EMBL" id="JAAWWB010000014">
    <property type="protein sequence ID" value="KAG6766688.1"/>
    <property type="molecule type" value="Genomic_DNA"/>
</dbReference>
<keyword evidence="7" id="KW-1185">Reference proteome</keyword>
<dbReference type="PROSITE" id="PS50067">
    <property type="entry name" value="KINESIN_MOTOR_2"/>
    <property type="match status" value="1"/>
</dbReference>
<keyword evidence="2" id="KW-0067">ATP-binding</keyword>
<dbReference type="Pfam" id="PF16796">
    <property type="entry name" value="Microtub_bd"/>
    <property type="match status" value="1"/>
</dbReference>
<evidence type="ECO:0000256" key="1">
    <source>
        <dbReference type="ARBA" id="ARBA00023175"/>
    </source>
</evidence>
<organism evidence="6 7">
    <name type="scientific">Populus tomentosa</name>
    <name type="common">Chinese white poplar</name>
    <dbReference type="NCBI Taxonomy" id="118781"/>
    <lineage>
        <taxon>Eukaryota</taxon>
        <taxon>Viridiplantae</taxon>
        <taxon>Streptophyta</taxon>
        <taxon>Embryophyta</taxon>
        <taxon>Tracheophyta</taxon>
        <taxon>Spermatophyta</taxon>
        <taxon>Magnoliopsida</taxon>
        <taxon>eudicotyledons</taxon>
        <taxon>Gunneridae</taxon>
        <taxon>Pentapetalae</taxon>
        <taxon>rosids</taxon>
        <taxon>fabids</taxon>
        <taxon>Malpighiales</taxon>
        <taxon>Salicaceae</taxon>
        <taxon>Saliceae</taxon>
        <taxon>Populus</taxon>
    </lineage>
</organism>
<reference evidence="6" key="1">
    <citation type="journal article" date="2020" name="bioRxiv">
        <title>Hybrid origin of Populus tomentosa Carr. identified through genome sequencing and phylogenomic analysis.</title>
        <authorList>
            <person name="An X."/>
            <person name="Gao K."/>
            <person name="Chen Z."/>
            <person name="Li J."/>
            <person name="Yang X."/>
            <person name="Yang X."/>
            <person name="Zhou J."/>
            <person name="Guo T."/>
            <person name="Zhao T."/>
            <person name="Huang S."/>
            <person name="Miao D."/>
            <person name="Khan W.U."/>
            <person name="Rao P."/>
            <person name="Ye M."/>
            <person name="Lei B."/>
            <person name="Liao W."/>
            <person name="Wang J."/>
            <person name="Ji L."/>
            <person name="Li Y."/>
            <person name="Guo B."/>
            <person name="Mustafa N.S."/>
            <person name="Li S."/>
            <person name="Yun Q."/>
            <person name="Keller S.R."/>
            <person name="Mao J."/>
            <person name="Zhang R."/>
            <person name="Strauss S.H."/>
        </authorList>
    </citation>
    <scope>NUCLEOTIDE SEQUENCE</scope>
    <source>
        <strain evidence="6">GM15</strain>
        <tissue evidence="6">Leaf</tissue>
    </source>
</reference>
<evidence type="ECO:0000313" key="6">
    <source>
        <dbReference type="EMBL" id="KAG6766688.1"/>
    </source>
</evidence>
<protein>
    <recommendedName>
        <fullName evidence="5">Kinesin motor domain-containing protein</fullName>
    </recommendedName>
</protein>
<keyword evidence="1 2" id="KW-0505">Motor protein</keyword>
<evidence type="ECO:0000256" key="4">
    <source>
        <dbReference type="SAM" id="Phobius"/>
    </source>
</evidence>
<feature type="transmembrane region" description="Helical" evidence="4">
    <location>
        <begin position="221"/>
        <end position="241"/>
    </location>
</feature>
<evidence type="ECO:0000259" key="5">
    <source>
        <dbReference type="PROSITE" id="PS50067"/>
    </source>
</evidence>
<dbReference type="GO" id="GO:0015630">
    <property type="term" value="C:microtubule cytoskeleton"/>
    <property type="evidence" value="ECO:0007669"/>
    <property type="project" value="TreeGrafter"/>
</dbReference>
<keyword evidence="3" id="KW-0175">Coiled coil</keyword>
<dbReference type="SMART" id="SM00129">
    <property type="entry name" value="KISc"/>
    <property type="match status" value="1"/>
</dbReference>
<dbReference type="GO" id="GO:0008017">
    <property type="term" value="F:microtubule binding"/>
    <property type="evidence" value="ECO:0007669"/>
    <property type="project" value="InterPro"/>
</dbReference>
<dbReference type="GO" id="GO:0003777">
    <property type="term" value="F:microtubule motor activity"/>
    <property type="evidence" value="ECO:0007669"/>
    <property type="project" value="InterPro"/>
</dbReference>